<dbReference type="Gene3D" id="2.60.120.1000">
    <property type="match status" value="1"/>
</dbReference>
<accession>A0A8C4WZU6</accession>
<reference evidence="5" key="2">
    <citation type="submission" date="2025-09" db="UniProtKB">
        <authorList>
            <consortium name="Ensembl"/>
        </authorList>
    </citation>
    <scope>IDENTIFICATION</scope>
</reference>
<keyword evidence="6" id="KW-1185">Reference proteome</keyword>
<evidence type="ECO:0000313" key="5">
    <source>
        <dbReference type="Ensembl" id="ENSEBUP00000022350.1"/>
    </source>
</evidence>
<comment type="subcellular location">
    <subcellularLocation>
        <location evidence="1">Secreted</location>
    </subcellularLocation>
</comment>
<proteinExistence type="predicted"/>
<dbReference type="Ensembl" id="ENSEBUT00000022926.1">
    <property type="protein sequence ID" value="ENSEBUP00000022350.1"/>
    <property type="gene ID" value="ENSEBUG00000013769.1"/>
</dbReference>
<evidence type="ECO:0000256" key="1">
    <source>
        <dbReference type="ARBA" id="ARBA00004613"/>
    </source>
</evidence>
<dbReference type="SMART" id="SM00038">
    <property type="entry name" value="COLFI"/>
    <property type="match status" value="1"/>
</dbReference>
<protein>
    <recommendedName>
        <fullName evidence="4">Fibrillar collagen NC1 domain-containing protein</fullName>
    </recommendedName>
</protein>
<reference evidence="5" key="1">
    <citation type="submission" date="2025-08" db="UniProtKB">
        <authorList>
            <consortium name="Ensembl"/>
        </authorList>
    </citation>
    <scope>IDENTIFICATION</scope>
</reference>
<keyword evidence="3" id="KW-0176">Collagen</keyword>
<name>A0A8C4WZU6_EPTBU</name>
<dbReference type="GO" id="GO:0005576">
    <property type="term" value="C:extracellular region"/>
    <property type="evidence" value="ECO:0007669"/>
    <property type="project" value="UniProtKB-SubCell"/>
</dbReference>
<dbReference type="AlphaFoldDB" id="A0A8C4WZU6"/>
<organism evidence="5 6">
    <name type="scientific">Eptatretus burgeri</name>
    <name type="common">Inshore hagfish</name>
    <dbReference type="NCBI Taxonomy" id="7764"/>
    <lineage>
        <taxon>Eukaryota</taxon>
        <taxon>Metazoa</taxon>
        <taxon>Chordata</taxon>
        <taxon>Craniata</taxon>
        <taxon>Vertebrata</taxon>
        <taxon>Cyclostomata</taxon>
        <taxon>Myxini</taxon>
        <taxon>Myxiniformes</taxon>
        <taxon>Myxinidae</taxon>
        <taxon>Eptatretinae</taxon>
        <taxon>Eptatretus</taxon>
    </lineage>
</organism>
<sequence>MCHLQGPVGPRDYYIDPNEGCKTDAIKVWCDMETGASCIHANPSTIEQRNWLLSHNKQKHVWFGEDISPESQVLSYCMYCKQSRYKDWDY</sequence>
<dbReference type="Pfam" id="PF01410">
    <property type="entry name" value="COLFI"/>
    <property type="match status" value="1"/>
</dbReference>
<evidence type="ECO:0000256" key="2">
    <source>
        <dbReference type="ARBA" id="ARBA00022525"/>
    </source>
</evidence>
<keyword evidence="2" id="KW-0964">Secreted</keyword>
<dbReference type="InterPro" id="IPR000885">
    <property type="entry name" value="Fib_collagen_C"/>
</dbReference>
<evidence type="ECO:0000256" key="3">
    <source>
        <dbReference type="ARBA" id="ARBA00023119"/>
    </source>
</evidence>
<dbReference type="Proteomes" id="UP000694388">
    <property type="component" value="Unplaced"/>
</dbReference>
<feature type="domain" description="Fibrillar collagen NC1" evidence="4">
    <location>
        <begin position="1"/>
        <end position="90"/>
    </location>
</feature>
<evidence type="ECO:0000313" key="6">
    <source>
        <dbReference type="Proteomes" id="UP000694388"/>
    </source>
</evidence>
<dbReference type="PROSITE" id="PS51461">
    <property type="entry name" value="NC1_FIB"/>
    <property type="match status" value="1"/>
</dbReference>
<dbReference type="GO" id="GO:0005581">
    <property type="term" value="C:collagen trimer"/>
    <property type="evidence" value="ECO:0007669"/>
    <property type="project" value="UniProtKB-KW"/>
</dbReference>
<evidence type="ECO:0000259" key="4">
    <source>
        <dbReference type="PROSITE" id="PS51461"/>
    </source>
</evidence>
<dbReference type="GO" id="GO:0005201">
    <property type="term" value="F:extracellular matrix structural constituent"/>
    <property type="evidence" value="ECO:0007669"/>
    <property type="project" value="InterPro"/>
</dbReference>